<feature type="domain" description="Transcription regulator BetR N-terminal" evidence="1">
    <location>
        <begin position="21"/>
        <end position="75"/>
    </location>
</feature>
<comment type="caution">
    <text evidence="2">The sequence shown here is derived from an EMBL/GenBank/DDBJ whole genome shotgun (WGS) entry which is preliminary data.</text>
</comment>
<evidence type="ECO:0000313" key="2">
    <source>
        <dbReference type="EMBL" id="MBF0966244.1"/>
    </source>
</evidence>
<dbReference type="EMBL" id="JABZGF010000071">
    <property type="protein sequence ID" value="MBF0966244.1"/>
    <property type="molecule type" value="Genomic_DNA"/>
</dbReference>
<dbReference type="Pfam" id="PF08667">
    <property type="entry name" value="BetR"/>
    <property type="match status" value="1"/>
</dbReference>
<dbReference type="InterPro" id="IPR010982">
    <property type="entry name" value="Lambda_DNA-bd_dom_sf"/>
</dbReference>
<reference evidence="2" key="1">
    <citation type="submission" date="2020-04" db="EMBL/GenBank/DDBJ databases">
        <title>Deep metagenomics examines the oral microbiome during advanced dental caries in children, revealing novel taxa and co-occurrences with host molecules.</title>
        <authorList>
            <person name="Baker J.L."/>
            <person name="Morton J.T."/>
            <person name="Dinis M."/>
            <person name="Alvarez R."/>
            <person name="Tran N.C."/>
            <person name="Knight R."/>
            <person name="Edlund A."/>
        </authorList>
    </citation>
    <scope>NUCLEOTIDE SEQUENCE</scope>
    <source>
        <strain evidence="2">JCVI_30_bin.13</strain>
    </source>
</reference>
<evidence type="ECO:0000259" key="1">
    <source>
        <dbReference type="Pfam" id="PF08667"/>
    </source>
</evidence>
<name>A0A929RQS2_9ACTO</name>
<dbReference type="InterPro" id="IPR001387">
    <property type="entry name" value="Cro/C1-type_HTH"/>
</dbReference>
<evidence type="ECO:0000313" key="3">
    <source>
        <dbReference type="Proteomes" id="UP000759246"/>
    </source>
</evidence>
<dbReference type="Proteomes" id="UP000759246">
    <property type="component" value="Unassembled WGS sequence"/>
</dbReference>
<accession>A0A929RQS2</accession>
<dbReference type="GO" id="GO:0003677">
    <property type="term" value="F:DNA binding"/>
    <property type="evidence" value="ECO:0007669"/>
    <property type="project" value="InterPro"/>
</dbReference>
<dbReference type="SUPFAM" id="SSF47413">
    <property type="entry name" value="lambda repressor-like DNA-binding domains"/>
    <property type="match status" value="1"/>
</dbReference>
<dbReference type="AlphaFoldDB" id="A0A929RQS2"/>
<dbReference type="InterPro" id="IPR013975">
    <property type="entry name" value="Tscrpt_reg_BetR_N"/>
</dbReference>
<proteinExistence type="predicted"/>
<organism evidence="2 3">
    <name type="scientific">Actinomyces bouchesdurhonensis</name>
    <dbReference type="NCBI Taxonomy" id="1852361"/>
    <lineage>
        <taxon>Bacteria</taxon>
        <taxon>Bacillati</taxon>
        <taxon>Actinomycetota</taxon>
        <taxon>Actinomycetes</taxon>
        <taxon>Actinomycetales</taxon>
        <taxon>Actinomycetaceae</taxon>
        <taxon>Actinomyces</taxon>
    </lineage>
</organism>
<protein>
    <recommendedName>
        <fullName evidence="1">Transcription regulator BetR N-terminal domain-containing protein</fullName>
    </recommendedName>
</protein>
<sequence length="113" mass="11983">MTTMKVQHGLAPDEAIGMTINQHLFARKMSGNSFGPVIGVSGATVSRKLRGNVGWSVTELLTAASFFGIEPADLMPTPDGMGGWIPAPFKPARRRDVDALVPQVGLEPTTHGL</sequence>
<gene>
    <name evidence="2" type="ORF">HXK09_03595</name>
</gene>
<dbReference type="CDD" id="cd00093">
    <property type="entry name" value="HTH_XRE"/>
    <property type="match status" value="1"/>
</dbReference>